<dbReference type="AlphaFoldDB" id="A0A7J0EX45"/>
<dbReference type="EMBL" id="BJWL01000007">
    <property type="protein sequence ID" value="GFY90963.1"/>
    <property type="molecule type" value="Genomic_DNA"/>
</dbReference>
<dbReference type="PANTHER" id="PTHR48041:SF20">
    <property type="entry name" value="ABC TRANSPORTER G FAMILY MEMBER STR2"/>
    <property type="match status" value="1"/>
</dbReference>
<dbReference type="PANTHER" id="PTHR48041">
    <property type="entry name" value="ABC TRANSPORTER G FAMILY MEMBER 28"/>
    <property type="match status" value="1"/>
</dbReference>
<dbReference type="GO" id="GO:0016020">
    <property type="term" value="C:membrane"/>
    <property type="evidence" value="ECO:0007669"/>
    <property type="project" value="UniProtKB-SubCell"/>
</dbReference>
<evidence type="ECO:0000313" key="6">
    <source>
        <dbReference type="EMBL" id="GFY90963.1"/>
    </source>
</evidence>
<organism evidence="6 7">
    <name type="scientific">Actinidia rufa</name>
    <dbReference type="NCBI Taxonomy" id="165716"/>
    <lineage>
        <taxon>Eukaryota</taxon>
        <taxon>Viridiplantae</taxon>
        <taxon>Streptophyta</taxon>
        <taxon>Embryophyta</taxon>
        <taxon>Tracheophyta</taxon>
        <taxon>Spermatophyta</taxon>
        <taxon>Magnoliopsida</taxon>
        <taxon>eudicotyledons</taxon>
        <taxon>Gunneridae</taxon>
        <taxon>Pentapetalae</taxon>
        <taxon>asterids</taxon>
        <taxon>Ericales</taxon>
        <taxon>Actinidiaceae</taxon>
        <taxon>Actinidia</taxon>
    </lineage>
</organism>
<keyword evidence="2" id="KW-0813">Transport</keyword>
<keyword evidence="7" id="KW-1185">Reference proteome</keyword>
<sequence length="94" mass="10607">MGYAIGHRVDAVIDIGKPMNVIGGLEFANLTYTVIKRKDDQLFPMLTVYETLMFAADFRLGPIPRSDKKQRVEKQIEQLGLSLSWNTYIGDEGT</sequence>
<evidence type="ECO:0000313" key="7">
    <source>
        <dbReference type="Proteomes" id="UP000585474"/>
    </source>
</evidence>
<accession>A0A7J0EX45</accession>
<dbReference type="OrthoDB" id="1744031at2759"/>
<dbReference type="GO" id="GO:0042626">
    <property type="term" value="F:ATPase-coupled transmembrane transporter activity"/>
    <property type="evidence" value="ECO:0007669"/>
    <property type="project" value="TreeGrafter"/>
</dbReference>
<keyword evidence="4" id="KW-1133">Transmembrane helix</keyword>
<evidence type="ECO:0000256" key="4">
    <source>
        <dbReference type="ARBA" id="ARBA00022989"/>
    </source>
</evidence>
<evidence type="ECO:0000256" key="5">
    <source>
        <dbReference type="ARBA" id="ARBA00023136"/>
    </source>
</evidence>
<keyword evidence="3" id="KW-0812">Transmembrane</keyword>
<protein>
    <submittedName>
        <fullName evidence="6">ABC-2 type transporter family protein</fullName>
    </submittedName>
</protein>
<name>A0A7J0EX45_9ERIC</name>
<comment type="subcellular location">
    <subcellularLocation>
        <location evidence="1">Membrane</location>
        <topology evidence="1">Multi-pass membrane protein</topology>
    </subcellularLocation>
</comment>
<gene>
    <name evidence="6" type="ORF">Acr_07g0011590</name>
</gene>
<proteinExistence type="predicted"/>
<evidence type="ECO:0000256" key="2">
    <source>
        <dbReference type="ARBA" id="ARBA00022448"/>
    </source>
</evidence>
<reference evidence="6 7" key="1">
    <citation type="submission" date="2019-07" db="EMBL/GenBank/DDBJ databases">
        <title>De Novo Assembly of kiwifruit Actinidia rufa.</title>
        <authorList>
            <person name="Sugita-Konishi S."/>
            <person name="Sato K."/>
            <person name="Mori E."/>
            <person name="Abe Y."/>
            <person name="Kisaki G."/>
            <person name="Hamano K."/>
            <person name="Suezawa K."/>
            <person name="Otani M."/>
            <person name="Fukuda T."/>
            <person name="Manabe T."/>
            <person name="Gomi K."/>
            <person name="Tabuchi M."/>
            <person name="Akimitsu K."/>
            <person name="Kataoka I."/>
        </authorList>
    </citation>
    <scope>NUCLEOTIDE SEQUENCE [LARGE SCALE GENOMIC DNA]</scope>
    <source>
        <strain evidence="7">cv. Fuchu</strain>
    </source>
</reference>
<comment type="caution">
    <text evidence="6">The sequence shown here is derived from an EMBL/GenBank/DDBJ whole genome shotgun (WGS) entry which is preliminary data.</text>
</comment>
<keyword evidence="5" id="KW-0472">Membrane</keyword>
<dbReference type="Proteomes" id="UP000585474">
    <property type="component" value="Unassembled WGS sequence"/>
</dbReference>
<evidence type="ECO:0000256" key="1">
    <source>
        <dbReference type="ARBA" id="ARBA00004141"/>
    </source>
</evidence>
<evidence type="ECO:0000256" key="3">
    <source>
        <dbReference type="ARBA" id="ARBA00022692"/>
    </source>
</evidence>
<dbReference type="InterPro" id="IPR050352">
    <property type="entry name" value="ABCG_transporters"/>
</dbReference>